<evidence type="ECO:0000256" key="1">
    <source>
        <dbReference type="SAM" id="Phobius"/>
    </source>
</evidence>
<protein>
    <submittedName>
        <fullName evidence="2">Uncharacterized protein</fullName>
    </submittedName>
</protein>
<name>A0ABV9LJL3_9ACTN</name>
<feature type="transmembrane region" description="Helical" evidence="1">
    <location>
        <begin position="157"/>
        <end position="177"/>
    </location>
</feature>
<feature type="transmembrane region" description="Helical" evidence="1">
    <location>
        <begin position="127"/>
        <end position="145"/>
    </location>
</feature>
<keyword evidence="1" id="KW-0812">Transmembrane</keyword>
<evidence type="ECO:0000313" key="3">
    <source>
        <dbReference type="Proteomes" id="UP001596025"/>
    </source>
</evidence>
<sequence length="277" mass="25921">MTTALDSPPAARARHAAAAVVAGAAVALVLLAPDLLGEHGRLAAVLVLQALLVAGWVAATAPAGAAGVAVVGAAAAVGADLAVDLLAGDADRPGPGLLLAVAGPALIVAVLHQMLRRPPRTDVVGSLGSVALLVTAVCALALLLLPDVAGDDGEVAAAPLLTAGAALVVAHLADAVLPRPAVAPGADRGVTGLLLAVATGVVVTLVAGGTGGTADVVGGVATGLVLGLVAGLAGTAASFAVGGAGERRRGAAVAGVAVEAVLPLAVCAPVLLALAAV</sequence>
<keyword evidence="3" id="KW-1185">Reference proteome</keyword>
<dbReference type="RefSeq" id="WP_387988340.1">
    <property type="nucleotide sequence ID" value="NZ_JBHSGR010000008.1"/>
</dbReference>
<organism evidence="2 3">
    <name type="scientific">Geodermatophilus arenarius</name>
    <dbReference type="NCBI Taxonomy" id="1137990"/>
    <lineage>
        <taxon>Bacteria</taxon>
        <taxon>Bacillati</taxon>
        <taxon>Actinomycetota</taxon>
        <taxon>Actinomycetes</taxon>
        <taxon>Geodermatophilales</taxon>
        <taxon>Geodermatophilaceae</taxon>
        <taxon>Geodermatophilus</taxon>
    </lineage>
</organism>
<keyword evidence="1" id="KW-1133">Transmembrane helix</keyword>
<dbReference type="EMBL" id="JBHSGR010000008">
    <property type="protein sequence ID" value="MFC4693620.1"/>
    <property type="molecule type" value="Genomic_DNA"/>
</dbReference>
<reference evidence="3" key="1">
    <citation type="journal article" date="2019" name="Int. J. Syst. Evol. Microbiol.">
        <title>The Global Catalogue of Microorganisms (GCM) 10K type strain sequencing project: providing services to taxonomists for standard genome sequencing and annotation.</title>
        <authorList>
            <consortium name="The Broad Institute Genomics Platform"/>
            <consortium name="The Broad Institute Genome Sequencing Center for Infectious Disease"/>
            <person name="Wu L."/>
            <person name="Ma J."/>
        </authorList>
    </citation>
    <scope>NUCLEOTIDE SEQUENCE [LARGE SCALE GENOMIC DNA]</scope>
    <source>
        <strain evidence="3">CCUG 62763</strain>
    </source>
</reference>
<accession>A0ABV9LJL3</accession>
<gene>
    <name evidence="2" type="ORF">ACFO3M_09505</name>
</gene>
<feature type="transmembrane region" description="Helical" evidence="1">
    <location>
        <begin position="253"/>
        <end position="276"/>
    </location>
</feature>
<feature type="transmembrane region" description="Helical" evidence="1">
    <location>
        <begin position="189"/>
        <end position="210"/>
    </location>
</feature>
<dbReference type="Proteomes" id="UP001596025">
    <property type="component" value="Unassembled WGS sequence"/>
</dbReference>
<keyword evidence="1" id="KW-0472">Membrane</keyword>
<proteinExistence type="predicted"/>
<feature type="transmembrane region" description="Helical" evidence="1">
    <location>
        <begin position="216"/>
        <end position="241"/>
    </location>
</feature>
<feature type="transmembrane region" description="Helical" evidence="1">
    <location>
        <begin position="97"/>
        <end position="115"/>
    </location>
</feature>
<feature type="transmembrane region" description="Helical" evidence="1">
    <location>
        <begin position="44"/>
        <end position="77"/>
    </location>
</feature>
<feature type="transmembrane region" description="Helical" evidence="1">
    <location>
        <begin position="15"/>
        <end position="32"/>
    </location>
</feature>
<evidence type="ECO:0000313" key="2">
    <source>
        <dbReference type="EMBL" id="MFC4693620.1"/>
    </source>
</evidence>
<comment type="caution">
    <text evidence="2">The sequence shown here is derived from an EMBL/GenBank/DDBJ whole genome shotgun (WGS) entry which is preliminary data.</text>
</comment>